<feature type="transmembrane region" description="Helical" evidence="1">
    <location>
        <begin position="12"/>
        <end position="31"/>
    </location>
</feature>
<reference evidence="2" key="1">
    <citation type="journal article" date="2021" name="Proc. Natl. Acad. Sci. U.S.A.">
        <title>A Catalog of Tens of Thousands of Viruses from Human Metagenomes Reveals Hidden Associations with Chronic Diseases.</title>
        <authorList>
            <person name="Tisza M.J."/>
            <person name="Buck C.B."/>
        </authorList>
    </citation>
    <scope>NUCLEOTIDE SEQUENCE</scope>
    <source>
        <strain evidence="2">Ctv0N24</strain>
    </source>
</reference>
<evidence type="ECO:0000256" key="1">
    <source>
        <dbReference type="SAM" id="Phobius"/>
    </source>
</evidence>
<proteinExistence type="predicted"/>
<organism evidence="2">
    <name type="scientific">Siphoviridae sp. ctv0N24</name>
    <dbReference type="NCBI Taxonomy" id="2826509"/>
    <lineage>
        <taxon>Viruses</taxon>
        <taxon>Duplodnaviria</taxon>
        <taxon>Heunggongvirae</taxon>
        <taxon>Uroviricota</taxon>
        <taxon>Caudoviricetes</taxon>
    </lineage>
</organism>
<accession>A0A8S5N3R1</accession>
<protein>
    <submittedName>
        <fullName evidence="2">Uncharacterized protein</fullName>
    </submittedName>
</protein>
<evidence type="ECO:0000313" key="2">
    <source>
        <dbReference type="EMBL" id="DAD89068.1"/>
    </source>
</evidence>
<keyword evidence="1" id="KW-0812">Transmembrane</keyword>
<name>A0A8S5N3R1_9CAUD</name>
<keyword evidence="1" id="KW-0472">Membrane</keyword>
<keyword evidence="1" id="KW-1133">Transmembrane helix</keyword>
<sequence>MLIYSSTSLYISFSYTSIPCSVTVVLLFFTVSPPKIEIKKDDKNTFADTLRDLSKSFFSFRSARF</sequence>
<dbReference type="EMBL" id="BK015052">
    <property type="protein sequence ID" value="DAD89068.1"/>
    <property type="molecule type" value="Genomic_DNA"/>
</dbReference>